<protein>
    <submittedName>
        <fullName evidence="7">Mono/diheme cytochrome c family protein</fullName>
    </submittedName>
</protein>
<dbReference type="PANTHER" id="PTHR30600">
    <property type="entry name" value="CYTOCHROME C PEROXIDASE-RELATED"/>
    <property type="match status" value="1"/>
</dbReference>
<dbReference type="SUPFAM" id="SSF46626">
    <property type="entry name" value="Cytochrome c"/>
    <property type="match status" value="1"/>
</dbReference>
<dbReference type="InterPro" id="IPR009056">
    <property type="entry name" value="Cyt_c-like_dom"/>
</dbReference>
<evidence type="ECO:0000256" key="4">
    <source>
        <dbReference type="PROSITE-ProRule" id="PRU00433"/>
    </source>
</evidence>
<accession>A0A7W6NPS7</accession>
<sequence length="573" mass="61867">MKRTLNVAIASTAVMLCGAIVVSAADAPPPAVDLEQGIDQATLDRYHHTDQGTRLLPAAWLAALEKPDGSGKVMNTEDLRRYGFLVDNVQTGPGNPYGWPLGWTVSDPAQNNGVAIAGFSCAMCHTGQIEYQGKVMVVEGGQSMIDLFPFIDWVATAFAATATDPVMRAKFFEDAIAAGYPADRMATDFDATVGTLSHLRSSTPGAKITMLPGGPGRVDAVQGIANRVFGTDLMIPSNQRDATAPVSYPYLWDIWRLSWLQYNGFIPANADSRNIGEVLGTIAKTNFVGPDGSLNPEPERWRTSVQIRNLQWMEATLRGLKAPTWPTGVLGDIDQDRATAGRELFVTHCTGCHGIKALPDGNWDVTVVPLEHIGTDPNQATNWAGYTYDLTKLGMSTQTPANVGTSTAINAIRRQLYADAAIPASEQDPDVEFLAPCGYKARPLIGVWATPPFLHNGAVRTVFDLLSDTRPATFTVGTREYDPVHLGYADGPGLRSFTLDTSVSGNSNAGHWWTDDTSRPGRIGPRLNDDQKFAIIEFLKAATYDNYPTESRAVPGKVACADPPDWARQARAG</sequence>
<feature type="signal peptide" evidence="5">
    <location>
        <begin position="1"/>
        <end position="24"/>
    </location>
</feature>
<organism evidence="7 8">
    <name type="scientific">Brevundimonas lenta</name>
    <dbReference type="NCBI Taxonomy" id="424796"/>
    <lineage>
        <taxon>Bacteria</taxon>
        <taxon>Pseudomonadati</taxon>
        <taxon>Pseudomonadota</taxon>
        <taxon>Alphaproteobacteria</taxon>
        <taxon>Caulobacterales</taxon>
        <taxon>Caulobacteraceae</taxon>
        <taxon>Brevundimonas</taxon>
    </lineage>
</organism>
<dbReference type="GO" id="GO:0046872">
    <property type="term" value="F:metal ion binding"/>
    <property type="evidence" value="ECO:0007669"/>
    <property type="project" value="UniProtKB-KW"/>
</dbReference>
<evidence type="ECO:0000313" key="7">
    <source>
        <dbReference type="EMBL" id="MBB4082849.1"/>
    </source>
</evidence>
<evidence type="ECO:0000256" key="5">
    <source>
        <dbReference type="SAM" id="SignalP"/>
    </source>
</evidence>
<dbReference type="GO" id="GO:0009055">
    <property type="term" value="F:electron transfer activity"/>
    <property type="evidence" value="ECO:0007669"/>
    <property type="project" value="InterPro"/>
</dbReference>
<evidence type="ECO:0000256" key="3">
    <source>
        <dbReference type="ARBA" id="ARBA00023004"/>
    </source>
</evidence>
<evidence type="ECO:0000256" key="1">
    <source>
        <dbReference type="ARBA" id="ARBA00022617"/>
    </source>
</evidence>
<dbReference type="GO" id="GO:0020037">
    <property type="term" value="F:heme binding"/>
    <property type="evidence" value="ECO:0007669"/>
    <property type="project" value="InterPro"/>
</dbReference>
<keyword evidence="1 4" id="KW-0349">Heme</keyword>
<keyword evidence="5" id="KW-0732">Signal</keyword>
<dbReference type="RefSeq" id="WP_183204004.1">
    <property type="nucleotide sequence ID" value="NZ_BAAAER010000001.1"/>
</dbReference>
<dbReference type="PROSITE" id="PS51007">
    <property type="entry name" value="CYTC"/>
    <property type="match status" value="1"/>
</dbReference>
<dbReference type="Pfam" id="PF21419">
    <property type="entry name" value="RoxA-like_Cyt-c"/>
    <property type="match status" value="1"/>
</dbReference>
<evidence type="ECO:0000259" key="6">
    <source>
        <dbReference type="PROSITE" id="PS51007"/>
    </source>
</evidence>
<dbReference type="InterPro" id="IPR036909">
    <property type="entry name" value="Cyt_c-like_dom_sf"/>
</dbReference>
<dbReference type="NCBIfam" id="NF040606">
    <property type="entry name" value="CytoC_perox"/>
    <property type="match status" value="1"/>
</dbReference>
<name>A0A7W6NPS7_9CAUL</name>
<dbReference type="GO" id="GO:0004130">
    <property type="term" value="F:cytochrome-c peroxidase activity"/>
    <property type="evidence" value="ECO:0007669"/>
    <property type="project" value="TreeGrafter"/>
</dbReference>
<keyword evidence="8" id="KW-1185">Reference proteome</keyword>
<gene>
    <name evidence="7" type="ORF">GGR12_001715</name>
</gene>
<feature type="chain" id="PRO_5030826541" evidence="5">
    <location>
        <begin position="25"/>
        <end position="573"/>
    </location>
</feature>
<dbReference type="AlphaFoldDB" id="A0A7W6NPS7"/>
<dbReference type="InterPro" id="IPR047758">
    <property type="entry name" value="CytoC_perox"/>
</dbReference>
<evidence type="ECO:0000313" key="8">
    <source>
        <dbReference type="Proteomes" id="UP000529946"/>
    </source>
</evidence>
<proteinExistence type="predicted"/>
<comment type="caution">
    <text evidence="7">The sequence shown here is derived from an EMBL/GenBank/DDBJ whole genome shotgun (WGS) entry which is preliminary data.</text>
</comment>
<keyword evidence="3 4" id="KW-0408">Iron</keyword>
<dbReference type="Gene3D" id="1.10.760.10">
    <property type="entry name" value="Cytochrome c-like domain"/>
    <property type="match status" value="1"/>
</dbReference>
<reference evidence="7 8" key="1">
    <citation type="submission" date="2020-08" db="EMBL/GenBank/DDBJ databases">
        <title>Genomic Encyclopedia of Type Strains, Phase IV (KMG-IV): sequencing the most valuable type-strain genomes for metagenomic binning, comparative biology and taxonomic classification.</title>
        <authorList>
            <person name="Goeker M."/>
        </authorList>
    </citation>
    <scope>NUCLEOTIDE SEQUENCE [LARGE SCALE GENOMIC DNA]</scope>
    <source>
        <strain evidence="7 8">DSM 23960</strain>
    </source>
</reference>
<keyword evidence="2 4" id="KW-0479">Metal-binding</keyword>
<dbReference type="Proteomes" id="UP000529946">
    <property type="component" value="Unassembled WGS sequence"/>
</dbReference>
<evidence type="ECO:0000256" key="2">
    <source>
        <dbReference type="ARBA" id="ARBA00022723"/>
    </source>
</evidence>
<dbReference type="InterPro" id="IPR051395">
    <property type="entry name" value="Cytochrome_c_Peroxidase/MauG"/>
</dbReference>
<feature type="domain" description="Cytochrome c" evidence="6">
    <location>
        <begin position="336"/>
        <end position="543"/>
    </location>
</feature>
<dbReference type="PANTHER" id="PTHR30600:SF9">
    <property type="entry name" value="BLR7738 PROTEIN"/>
    <property type="match status" value="1"/>
</dbReference>
<dbReference type="EMBL" id="JACIDM010000002">
    <property type="protein sequence ID" value="MBB4082849.1"/>
    <property type="molecule type" value="Genomic_DNA"/>
</dbReference>